<feature type="region of interest" description="Disordered" evidence="1">
    <location>
        <begin position="53"/>
        <end position="85"/>
    </location>
</feature>
<proteinExistence type="predicted"/>
<organism evidence="2 3">
    <name type="scientific">Apiospora rasikravindrae</name>
    <dbReference type="NCBI Taxonomy" id="990691"/>
    <lineage>
        <taxon>Eukaryota</taxon>
        <taxon>Fungi</taxon>
        <taxon>Dikarya</taxon>
        <taxon>Ascomycota</taxon>
        <taxon>Pezizomycotina</taxon>
        <taxon>Sordariomycetes</taxon>
        <taxon>Xylariomycetidae</taxon>
        <taxon>Amphisphaeriales</taxon>
        <taxon>Apiosporaceae</taxon>
        <taxon>Apiospora</taxon>
    </lineage>
</organism>
<feature type="region of interest" description="Disordered" evidence="1">
    <location>
        <begin position="295"/>
        <end position="316"/>
    </location>
</feature>
<sequence length="316" mass="35436">MSRRSVSLGNPAPTEFAPSKPVTNITLPDSLGDISSGISWDIPHLGEIDMSAASLPAEQVPRTSELSPSLPSVSEGADQAEVKRDEKPLSDAIDIILARSRVYAPSRRNEPEPWWTTRSEESISAAERARSKLQDHQPPAGMELYLVYPVDSCNAQQTRSIDKHLQDSVEAYAMQRSNLFEGGLVLARLPHPVLKVEHQPSTKPRTPRPAGEPDFTPPRENKQIMYRKPPADRKLYHIEPRDRRDEQALRPLVDQLEAMAGSEGNLYTATTDGGIWFWHAFLTESEAEQMKAMQEVERVELKRPTDENGHEYDPTD</sequence>
<dbReference type="EMBL" id="JAQQWK010000002">
    <property type="protein sequence ID" value="KAK8052264.1"/>
    <property type="molecule type" value="Genomic_DNA"/>
</dbReference>
<evidence type="ECO:0000313" key="2">
    <source>
        <dbReference type="EMBL" id="KAK8052264.1"/>
    </source>
</evidence>
<accession>A0ABR1U2W5</accession>
<feature type="compositionally biased region" description="Low complexity" evidence="1">
    <location>
        <begin position="64"/>
        <end position="75"/>
    </location>
</feature>
<keyword evidence="3" id="KW-1185">Reference proteome</keyword>
<feature type="region of interest" description="Disordered" evidence="1">
    <location>
        <begin position="197"/>
        <end position="222"/>
    </location>
</feature>
<gene>
    <name evidence="2" type="ORF">PG993_003649</name>
</gene>
<feature type="region of interest" description="Disordered" evidence="1">
    <location>
        <begin position="1"/>
        <end position="28"/>
    </location>
</feature>
<dbReference type="Proteomes" id="UP001444661">
    <property type="component" value="Unassembled WGS sequence"/>
</dbReference>
<evidence type="ECO:0000256" key="1">
    <source>
        <dbReference type="SAM" id="MobiDB-lite"/>
    </source>
</evidence>
<protein>
    <submittedName>
        <fullName evidence="2">Uncharacterized protein</fullName>
    </submittedName>
</protein>
<reference evidence="2 3" key="1">
    <citation type="submission" date="2023-01" db="EMBL/GenBank/DDBJ databases">
        <title>Analysis of 21 Apiospora genomes using comparative genomics revels a genus with tremendous synthesis potential of carbohydrate active enzymes and secondary metabolites.</title>
        <authorList>
            <person name="Sorensen T."/>
        </authorList>
    </citation>
    <scope>NUCLEOTIDE SEQUENCE [LARGE SCALE GENOMIC DNA]</scope>
    <source>
        <strain evidence="2 3">CBS 33761</strain>
    </source>
</reference>
<name>A0ABR1U2W5_9PEZI</name>
<comment type="caution">
    <text evidence="2">The sequence shown here is derived from an EMBL/GenBank/DDBJ whole genome shotgun (WGS) entry which is preliminary data.</text>
</comment>
<evidence type="ECO:0000313" key="3">
    <source>
        <dbReference type="Proteomes" id="UP001444661"/>
    </source>
</evidence>